<dbReference type="EMBL" id="JBIMPR010000024">
    <property type="protein sequence ID" value="MFH5776883.1"/>
    <property type="molecule type" value="Genomic_DNA"/>
</dbReference>
<dbReference type="EMBL" id="JBIMPR010000033">
    <property type="protein sequence ID" value="MFH5776968.1"/>
    <property type="molecule type" value="Genomic_DNA"/>
</dbReference>
<organism evidence="2 3">
    <name type="scientific">Paracoccus broussonetiae subsp. drimophilus</name>
    <dbReference type="NCBI Taxonomy" id="3373869"/>
    <lineage>
        <taxon>Bacteria</taxon>
        <taxon>Pseudomonadati</taxon>
        <taxon>Pseudomonadota</taxon>
        <taxon>Alphaproteobacteria</taxon>
        <taxon>Rhodobacterales</taxon>
        <taxon>Paracoccaceae</taxon>
        <taxon>Paracoccus</taxon>
        <taxon>Paracoccus broussonetiae</taxon>
    </lineage>
</organism>
<evidence type="ECO:0000313" key="1">
    <source>
        <dbReference type="EMBL" id="MFH5776883.1"/>
    </source>
</evidence>
<comment type="caution">
    <text evidence="2">The sequence shown here is derived from an EMBL/GenBank/DDBJ whole genome shotgun (WGS) entry which is preliminary data.</text>
</comment>
<protein>
    <submittedName>
        <fullName evidence="2">Twin-arginine translocation pathway signal</fullName>
    </submittedName>
</protein>
<evidence type="ECO:0000313" key="3">
    <source>
        <dbReference type="Proteomes" id="UP001609376"/>
    </source>
</evidence>
<accession>A0ABW7LTH6</accession>
<reference evidence="2 3" key="1">
    <citation type="submission" date="2024-10" db="EMBL/GenBank/DDBJ databases">
        <title>Paracoccus drimophilus sp. nov., a novel bacterium from corn roots in Hunan.</title>
        <authorList>
            <person name="Li X."/>
        </authorList>
    </citation>
    <scope>NUCLEOTIDE SEQUENCE [LARGE SCALE GENOMIC DNA]</scope>
    <source>
        <strain evidence="2 3">NGMCC 1.201697</strain>
    </source>
</reference>
<dbReference type="Proteomes" id="UP001609376">
    <property type="component" value="Unassembled WGS sequence"/>
</dbReference>
<gene>
    <name evidence="1" type="ORF">ACHFJ0_21770</name>
    <name evidence="2" type="ORF">ACHFJ0_22255</name>
</gene>
<name>A0ABW7LTH6_9RHOB</name>
<evidence type="ECO:0000313" key="2">
    <source>
        <dbReference type="EMBL" id="MFH5776968.1"/>
    </source>
</evidence>
<sequence>AFGDWPGLRDGDLYADRDLMPTRDIRAYAAWAMRGLFGTERETLERAIFPGLDLGQDPRMLA</sequence>
<proteinExistence type="predicted"/>
<keyword evidence="3" id="KW-1185">Reference proteome</keyword>
<feature type="non-terminal residue" evidence="2">
    <location>
        <position position="1"/>
    </location>
</feature>